<accession>A0A3N4HVA9</accession>
<evidence type="ECO:0000313" key="8">
    <source>
        <dbReference type="Proteomes" id="UP000275078"/>
    </source>
</evidence>
<evidence type="ECO:0000259" key="6">
    <source>
        <dbReference type="Pfam" id="PF04116"/>
    </source>
</evidence>
<dbReference type="GO" id="GO:0016020">
    <property type="term" value="C:membrane"/>
    <property type="evidence" value="ECO:0007669"/>
    <property type="project" value="UniProtKB-SubCell"/>
</dbReference>
<evidence type="ECO:0000256" key="2">
    <source>
        <dbReference type="ARBA" id="ARBA00022692"/>
    </source>
</evidence>
<dbReference type="EMBL" id="ML119721">
    <property type="protein sequence ID" value="RPA77772.1"/>
    <property type="molecule type" value="Genomic_DNA"/>
</dbReference>
<feature type="transmembrane region" description="Helical" evidence="5">
    <location>
        <begin position="20"/>
        <end position="44"/>
    </location>
</feature>
<dbReference type="GO" id="GO:0016491">
    <property type="term" value="F:oxidoreductase activity"/>
    <property type="evidence" value="ECO:0007669"/>
    <property type="project" value="InterPro"/>
</dbReference>
<dbReference type="OrthoDB" id="408954at2759"/>
<sequence>MQFIDSAWTAYFGYIQNDRLAAGAMAIMIHESVFFLSCFFWLVVERVPFFNKWRIQPNKTYSGQEKAKAVFNCLLTHLTTEVPFVWFLLPIVQHFAIPYTSPLPHPLTLLYQVIIFMIIDDSYQYWVHRLLHHPRLYPYIHKRHHTYKAPFALAAEYASPIETSIYGLSATAIPLLYHSVTGQLHLASIMCYFVARMLQTFDSHCGYDFPWGLRRLLPGVWAGARHHDDHHRLTVGNYAGMFCWWDWLCGTGTEEVVEKRRREGSRGKMVKFAD</sequence>
<evidence type="ECO:0000256" key="1">
    <source>
        <dbReference type="ARBA" id="ARBA00004370"/>
    </source>
</evidence>
<name>A0A3N4HVA9_ASCIM</name>
<evidence type="ECO:0000256" key="3">
    <source>
        <dbReference type="ARBA" id="ARBA00022989"/>
    </source>
</evidence>
<comment type="subcellular location">
    <subcellularLocation>
        <location evidence="1">Membrane</location>
    </subcellularLocation>
</comment>
<feature type="domain" description="Fatty acid hydroxylase" evidence="6">
    <location>
        <begin position="114"/>
        <end position="251"/>
    </location>
</feature>
<gene>
    <name evidence="7" type="ORF">BJ508DRAFT_416924</name>
</gene>
<keyword evidence="4 5" id="KW-0472">Membrane</keyword>
<evidence type="ECO:0000256" key="5">
    <source>
        <dbReference type="SAM" id="Phobius"/>
    </source>
</evidence>
<evidence type="ECO:0000313" key="7">
    <source>
        <dbReference type="EMBL" id="RPA77772.1"/>
    </source>
</evidence>
<proteinExistence type="predicted"/>
<protein>
    <recommendedName>
        <fullName evidence="6">Fatty acid hydroxylase domain-containing protein</fullName>
    </recommendedName>
</protein>
<dbReference type="PANTHER" id="PTHR11863">
    <property type="entry name" value="STEROL DESATURASE"/>
    <property type="match status" value="1"/>
</dbReference>
<dbReference type="InterPro" id="IPR050307">
    <property type="entry name" value="Sterol_Desaturase_Related"/>
</dbReference>
<dbReference type="AlphaFoldDB" id="A0A3N4HVA9"/>
<keyword evidence="3 5" id="KW-1133">Transmembrane helix</keyword>
<dbReference type="GO" id="GO:0008610">
    <property type="term" value="P:lipid biosynthetic process"/>
    <property type="evidence" value="ECO:0007669"/>
    <property type="project" value="InterPro"/>
</dbReference>
<dbReference type="InterPro" id="IPR006694">
    <property type="entry name" value="Fatty_acid_hydroxylase"/>
</dbReference>
<reference evidence="7 8" key="1">
    <citation type="journal article" date="2018" name="Nat. Ecol. Evol.">
        <title>Pezizomycetes genomes reveal the molecular basis of ectomycorrhizal truffle lifestyle.</title>
        <authorList>
            <person name="Murat C."/>
            <person name="Payen T."/>
            <person name="Noel B."/>
            <person name="Kuo A."/>
            <person name="Morin E."/>
            <person name="Chen J."/>
            <person name="Kohler A."/>
            <person name="Krizsan K."/>
            <person name="Balestrini R."/>
            <person name="Da Silva C."/>
            <person name="Montanini B."/>
            <person name="Hainaut M."/>
            <person name="Levati E."/>
            <person name="Barry K.W."/>
            <person name="Belfiori B."/>
            <person name="Cichocki N."/>
            <person name="Clum A."/>
            <person name="Dockter R.B."/>
            <person name="Fauchery L."/>
            <person name="Guy J."/>
            <person name="Iotti M."/>
            <person name="Le Tacon F."/>
            <person name="Lindquist E.A."/>
            <person name="Lipzen A."/>
            <person name="Malagnac F."/>
            <person name="Mello A."/>
            <person name="Molinier V."/>
            <person name="Miyauchi S."/>
            <person name="Poulain J."/>
            <person name="Riccioni C."/>
            <person name="Rubini A."/>
            <person name="Sitrit Y."/>
            <person name="Splivallo R."/>
            <person name="Traeger S."/>
            <person name="Wang M."/>
            <person name="Zifcakova L."/>
            <person name="Wipf D."/>
            <person name="Zambonelli A."/>
            <person name="Paolocci F."/>
            <person name="Nowrousian M."/>
            <person name="Ottonello S."/>
            <person name="Baldrian P."/>
            <person name="Spatafora J.W."/>
            <person name="Henrissat B."/>
            <person name="Nagy L.G."/>
            <person name="Aury J.M."/>
            <person name="Wincker P."/>
            <person name="Grigoriev I.V."/>
            <person name="Bonfante P."/>
            <person name="Martin F.M."/>
        </authorList>
    </citation>
    <scope>NUCLEOTIDE SEQUENCE [LARGE SCALE GENOMIC DNA]</scope>
    <source>
        <strain evidence="7 8">RN42</strain>
    </source>
</reference>
<dbReference type="STRING" id="1160509.A0A3N4HVA9"/>
<organism evidence="7 8">
    <name type="scientific">Ascobolus immersus RN42</name>
    <dbReference type="NCBI Taxonomy" id="1160509"/>
    <lineage>
        <taxon>Eukaryota</taxon>
        <taxon>Fungi</taxon>
        <taxon>Dikarya</taxon>
        <taxon>Ascomycota</taxon>
        <taxon>Pezizomycotina</taxon>
        <taxon>Pezizomycetes</taxon>
        <taxon>Pezizales</taxon>
        <taxon>Ascobolaceae</taxon>
        <taxon>Ascobolus</taxon>
    </lineage>
</organism>
<dbReference type="Pfam" id="PF04116">
    <property type="entry name" value="FA_hydroxylase"/>
    <property type="match status" value="1"/>
</dbReference>
<keyword evidence="2 5" id="KW-0812">Transmembrane</keyword>
<keyword evidence="8" id="KW-1185">Reference proteome</keyword>
<dbReference type="Proteomes" id="UP000275078">
    <property type="component" value="Unassembled WGS sequence"/>
</dbReference>
<dbReference type="GO" id="GO:0005506">
    <property type="term" value="F:iron ion binding"/>
    <property type="evidence" value="ECO:0007669"/>
    <property type="project" value="InterPro"/>
</dbReference>
<evidence type="ECO:0000256" key="4">
    <source>
        <dbReference type="ARBA" id="ARBA00023136"/>
    </source>
</evidence>